<keyword evidence="13 17" id="KW-0131">Cell cycle</keyword>
<dbReference type="InterPro" id="IPR000291">
    <property type="entry name" value="D-Ala_lig_Van_CS"/>
</dbReference>
<keyword evidence="8 17" id="KW-0547">Nucleotide-binding</keyword>
<keyword evidence="19" id="KW-1133">Transmembrane helix</keyword>
<dbReference type="EMBL" id="CP002608">
    <property type="protein sequence ID" value="AEB41154.1"/>
    <property type="molecule type" value="Genomic_DNA"/>
</dbReference>
<comment type="catalytic activity">
    <reaction evidence="15 18">
        <text>2 D-alanine + ATP = D-alanyl-D-alanine + ADP + phosphate + H(+)</text>
        <dbReference type="Rhea" id="RHEA:11224"/>
        <dbReference type="ChEBI" id="CHEBI:15378"/>
        <dbReference type="ChEBI" id="CHEBI:30616"/>
        <dbReference type="ChEBI" id="CHEBI:43474"/>
        <dbReference type="ChEBI" id="CHEBI:57416"/>
        <dbReference type="ChEBI" id="CHEBI:57822"/>
        <dbReference type="ChEBI" id="CHEBI:456216"/>
        <dbReference type="EC" id="6.3.2.4"/>
    </reaction>
</comment>
<comment type="catalytic activity">
    <reaction evidence="16 17">
        <text>UDP-N-acetyl-alpha-D-muramate + L-alanine + ATP = UDP-N-acetyl-alpha-D-muramoyl-L-alanine + ADP + phosphate + H(+)</text>
        <dbReference type="Rhea" id="RHEA:23372"/>
        <dbReference type="ChEBI" id="CHEBI:15378"/>
        <dbReference type="ChEBI" id="CHEBI:30616"/>
        <dbReference type="ChEBI" id="CHEBI:43474"/>
        <dbReference type="ChEBI" id="CHEBI:57972"/>
        <dbReference type="ChEBI" id="CHEBI:70757"/>
        <dbReference type="ChEBI" id="CHEBI:83898"/>
        <dbReference type="ChEBI" id="CHEBI:456216"/>
        <dbReference type="EC" id="6.3.2.8"/>
    </reaction>
</comment>
<dbReference type="SUPFAM" id="SSF52440">
    <property type="entry name" value="PreATP-grasp domain"/>
    <property type="match status" value="1"/>
</dbReference>
<name>A0AA34RCE5_CHLPE</name>
<dbReference type="InterPro" id="IPR013815">
    <property type="entry name" value="ATP_grasp_subdomain_1"/>
</dbReference>
<dbReference type="InterPro" id="IPR000713">
    <property type="entry name" value="Mur_ligase_N"/>
</dbReference>
<evidence type="ECO:0000256" key="3">
    <source>
        <dbReference type="ARBA" id="ARBA00004496"/>
    </source>
</evidence>
<keyword evidence="9 17" id="KW-0067">ATP-binding</keyword>
<keyword evidence="19" id="KW-0812">Transmembrane</keyword>
<dbReference type="GO" id="GO:0071555">
    <property type="term" value="P:cell wall organization"/>
    <property type="evidence" value="ECO:0007669"/>
    <property type="project" value="UniProtKB-KW"/>
</dbReference>
<feature type="binding site" evidence="17">
    <location>
        <begin position="111"/>
        <end position="117"/>
    </location>
    <ligand>
        <name>ATP</name>
        <dbReference type="ChEBI" id="CHEBI:30616"/>
    </ligand>
</feature>
<evidence type="ECO:0000256" key="11">
    <source>
        <dbReference type="ARBA" id="ARBA00022960"/>
    </source>
</evidence>
<evidence type="ECO:0000256" key="8">
    <source>
        <dbReference type="ARBA" id="ARBA00022741"/>
    </source>
</evidence>
<dbReference type="EC" id="6.3.2.8" evidence="17"/>
<dbReference type="InterPro" id="IPR011127">
    <property type="entry name" value="Dala_Dala_lig_N"/>
</dbReference>
<dbReference type="InterPro" id="IPR016185">
    <property type="entry name" value="PreATP-grasp_dom_sf"/>
</dbReference>
<comment type="cofactor">
    <cofactor evidence="2">
        <name>Mg(2+)</name>
        <dbReference type="ChEBI" id="CHEBI:18420"/>
    </cofactor>
</comment>
<dbReference type="InterPro" id="IPR013221">
    <property type="entry name" value="Mur_ligase_cen"/>
</dbReference>
<dbReference type="InterPro" id="IPR050061">
    <property type="entry name" value="MurCDEF_pg_biosynth"/>
</dbReference>
<dbReference type="SUPFAM" id="SSF51984">
    <property type="entry name" value="MurCD N-terminal domain"/>
    <property type="match status" value="1"/>
</dbReference>
<evidence type="ECO:0000256" key="19">
    <source>
        <dbReference type="SAM" id="Phobius"/>
    </source>
</evidence>
<dbReference type="SUPFAM" id="SSF53623">
    <property type="entry name" value="MurD-like peptide ligases, catalytic domain"/>
    <property type="match status" value="1"/>
</dbReference>
<dbReference type="PANTHER" id="PTHR43445:SF3">
    <property type="entry name" value="UDP-N-ACETYLMURAMATE--L-ALANINE LIGASE"/>
    <property type="match status" value="1"/>
</dbReference>
<evidence type="ECO:0000256" key="17">
    <source>
        <dbReference type="HAMAP-Rule" id="MF_00046"/>
    </source>
</evidence>
<dbReference type="InterPro" id="IPR005905">
    <property type="entry name" value="D_ala_D_ala"/>
</dbReference>
<dbReference type="Gene3D" id="3.30.1490.20">
    <property type="entry name" value="ATP-grasp fold, A domain"/>
    <property type="match status" value="1"/>
</dbReference>
<dbReference type="Gene3D" id="3.30.470.20">
    <property type="entry name" value="ATP-grasp fold, B domain"/>
    <property type="match status" value="1"/>
</dbReference>
<evidence type="ECO:0000256" key="12">
    <source>
        <dbReference type="ARBA" id="ARBA00022984"/>
    </source>
</evidence>
<dbReference type="NCBIfam" id="TIGR01082">
    <property type="entry name" value="murC"/>
    <property type="match status" value="1"/>
</dbReference>
<protein>
    <recommendedName>
        <fullName evidence="17 18">Multifunctional fusion protein</fullName>
    </recommendedName>
    <domain>
        <recommendedName>
            <fullName evidence="18">D-alanine--D-alanine ligase</fullName>
            <ecNumber evidence="18">6.3.2.4</ecNumber>
        </recommendedName>
        <alternativeName>
            <fullName evidence="18">D-Ala-D-Ala ligase</fullName>
        </alternativeName>
        <alternativeName>
            <fullName evidence="18">D-alanylalanine synthetase</fullName>
        </alternativeName>
    </domain>
    <domain>
        <recommendedName>
            <fullName evidence="17">UDP-N-acetylmuramate--L-alanine ligase</fullName>
            <ecNumber evidence="17">6.3.2.8</ecNumber>
        </recommendedName>
        <alternativeName>
            <fullName evidence="17">UDP-N-acetylmuramoyl-L-alanine synthetase</fullName>
        </alternativeName>
    </domain>
</protein>
<evidence type="ECO:0000256" key="14">
    <source>
        <dbReference type="ARBA" id="ARBA00023316"/>
    </source>
</evidence>
<evidence type="ECO:0000256" key="1">
    <source>
        <dbReference type="ARBA" id="ARBA00001936"/>
    </source>
</evidence>
<dbReference type="InterPro" id="IPR036565">
    <property type="entry name" value="Mur-like_cat_sf"/>
</dbReference>
<dbReference type="AlphaFoldDB" id="A0AA34RCE5"/>
<dbReference type="InterPro" id="IPR036615">
    <property type="entry name" value="Mur_ligase_C_dom_sf"/>
</dbReference>
<dbReference type="PROSITE" id="PS00844">
    <property type="entry name" value="DALA_DALA_LIGASE_2"/>
    <property type="match status" value="1"/>
</dbReference>
<feature type="domain" description="ATP-grasp" evidence="20">
    <location>
        <begin position="572"/>
        <end position="782"/>
    </location>
</feature>
<evidence type="ECO:0000256" key="7">
    <source>
        <dbReference type="ARBA" id="ARBA00022618"/>
    </source>
</evidence>
<evidence type="ECO:0000313" key="22">
    <source>
        <dbReference type="Proteomes" id="UP000008305"/>
    </source>
</evidence>
<evidence type="ECO:0000256" key="13">
    <source>
        <dbReference type="ARBA" id="ARBA00023306"/>
    </source>
</evidence>
<keyword evidence="22" id="KW-1185">Reference proteome</keyword>
<dbReference type="InterPro" id="IPR011095">
    <property type="entry name" value="Dala_Dala_lig_C"/>
</dbReference>
<dbReference type="PROSITE" id="PS00843">
    <property type="entry name" value="DALA_DALA_LIGASE_1"/>
    <property type="match status" value="1"/>
</dbReference>
<dbReference type="EC" id="6.3.2.4" evidence="18"/>
<dbReference type="HAMAP" id="MF_00046">
    <property type="entry name" value="MurC"/>
    <property type="match status" value="1"/>
</dbReference>
<comment type="similarity">
    <text evidence="17">Belongs to the MurCDEF family.</text>
</comment>
<dbReference type="InterPro" id="IPR004101">
    <property type="entry name" value="Mur_ligase_C"/>
</dbReference>
<dbReference type="Pfam" id="PF01820">
    <property type="entry name" value="Dala_Dala_lig_N"/>
    <property type="match status" value="1"/>
</dbReference>
<proteinExistence type="inferred from homology"/>
<accession>A0AA34RCE5</accession>
<dbReference type="Pfam" id="PF01225">
    <property type="entry name" value="Mur_ligase"/>
    <property type="match status" value="1"/>
</dbReference>
<dbReference type="Pfam" id="PF08245">
    <property type="entry name" value="Mur_ligase_M"/>
    <property type="match status" value="1"/>
</dbReference>
<dbReference type="GO" id="GO:0005524">
    <property type="term" value="F:ATP binding"/>
    <property type="evidence" value="ECO:0007669"/>
    <property type="project" value="UniProtKB-UniRule"/>
</dbReference>
<dbReference type="RefSeq" id="WP_013712232.1">
    <property type="nucleotide sequence ID" value="NC_015408.1"/>
</dbReference>
<comment type="similarity">
    <text evidence="18">Belongs to the D-alanine--D-alanine ligase family.</text>
</comment>
<dbReference type="GO" id="GO:0051301">
    <property type="term" value="P:cell division"/>
    <property type="evidence" value="ECO:0007669"/>
    <property type="project" value="UniProtKB-KW"/>
</dbReference>
<dbReference type="NCBIfam" id="TIGR01205">
    <property type="entry name" value="D_ala_D_alaTIGR"/>
    <property type="match status" value="1"/>
</dbReference>
<dbReference type="GO" id="GO:0008716">
    <property type="term" value="F:D-alanine-D-alanine ligase activity"/>
    <property type="evidence" value="ECO:0007669"/>
    <property type="project" value="UniProtKB-UniRule"/>
</dbReference>
<sequence length="808" mass="90238">MRTTPHYHFIGIGGIGMSALAHILLDKGFSVSGSDSSQNSIINKLKTKGALCFYGHHEDHIPEHATVIYSSGISEDNVEFCKAKQRGLPLLHRSQCLAMLMEESTKILISGSHGKTTTTSLIIAIFQEAKNDPSYAVGGLNSESLNGHAGSSSIFIAEADESDGSLKHYAPDVAVVTNLDEEHLVNYDDDPEKLLKAMQEFSNKVRDSQKVFYNGDCPQLKGEISGITYGFSPSCQLQVVSFYQREWQSSFSFIFCGIEYQNIELNLPGRHNVLNAAAACGVALTFGIEISVIRKALKKFPGVQRRLEQKNCSNKYLYLEDYAHHPVEISHTLQAVRDAVGLRRVIAIFQPHRFSRLQACLDLFPHAFKDADEVILTDVYSAGEPFVEISMEQLSNQIALKSLVKCSYIPFDQLVQFLKEKIRVHDVCISLGAGNIHVLGSALKNFEPRKLSIGLVCGGKSCEHEISLLSARHVSHRFSQEYYDCTFFVISRDGLWNVVQDLNTPLPKEQGSPVLSSEIAKALLSIDFFLPILHGPFGEDGSIQGFFEILGKPYGGPDLLPAAISMDKLMTKRVASAVGVPVVPYQELSLFAWKRNPEGCIRSILDIFTFPMVVKSSHLGSSLGIFLVNNKEELEEKISEAFLYDTDIFIEESRLESREIEISCIGQPYSFYIAKPNERRGSQGFIGYHEKYGLNGISSARIIFDLQLPKESENRVKEFAERVFKAIQGKGCARIDFFLDEEGNYWLSEINPIPGMTASSSFLRAFEQSEWSAEKVLDYLIIEGLHRFDKQEKVLRVPHPTCDYAKKS</sequence>
<keyword evidence="7 17" id="KW-0132">Cell division</keyword>
<keyword evidence="6 18" id="KW-0436">Ligase</keyword>
<evidence type="ECO:0000256" key="9">
    <source>
        <dbReference type="ARBA" id="ARBA00022840"/>
    </source>
</evidence>
<keyword evidence="11 18" id="KW-0133">Cell shape</keyword>
<evidence type="ECO:0000256" key="16">
    <source>
        <dbReference type="ARBA" id="ARBA00047833"/>
    </source>
</evidence>
<feature type="transmembrane region" description="Helical" evidence="19">
    <location>
        <begin position="7"/>
        <end position="25"/>
    </location>
</feature>
<evidence type="ECO:0000313" key="21">
    <source>
        <dbReference type="EMBL" id="AEB41154.1"/>
    </source>
</evidence>
<keyword evidence="10" id="KW-0460">Magnesium</keyword>
<dbReference type="GO" id="GO:0005737">
    <property type="term" value="C:cytoplasm"/>
    <property type="evidence" value="ECO:0007669"/>
    <property type="project" value="UniProtKB-SubCell"/>
</dbReference>
<dbReference type="Gene3D" id="3.90.190.20">
    <property type="entry name" value="Mur ligase, C-terminal domain"/>
    <property type="match status" value="1"/>
</dbReference>
<organism evidence="21 22">
    <name type="scientific">Chlamydia pecorum (strain ATCC VR-628 / DSM 29919 / E58)</name>
    <name type="common">Chlamydophila pecorum</name>
    <dbReference type="NCBI Taxonomy" id="331635"/>
    <lineage>
        <taxon>Bacteria</taxon>
        <taxon>Pseudomonadati</taxon>
        <taxon>Chlamydiota</taxon>
        <taxon>Chlamydiia</taxon>
        <taxon>Chlamydiales</taxon>
        <taxon>Chlamydiaceae</taxon>
        <taxon>Chlamydia/Chlamydophila group</taxon>
        <taxon>Chlamydia</taxon>
    </lineage>
</organism>
<evidence type="ECO:0000256" key="6">
    <source>
        <dbReference type="ARBA" id="ARBA00022598"/>
    </source>
</evidence>
<keyword evidence="5 18" id="KW-0963">Cytoplasm</keyword>
<dbReference type="Gene3D" id="3.40.50.20">
    <property type="match status" value="1"/>
</dbReference>
<dbReference type="Proteomes" id="UP000008305">
    <property type="component" value="Chromosome"/>
</dbReference>
<dbReference type="PANTHER" id="PTHR43445">
    <property type="entry name" value="UDP-N-ACETYLMURAMATE--L-ALANINE LIGASE-RELATED"/>
    <property type="match status" value="1"/>
</dbReference>
<dbReference type="PROSITE" id="PS50975">
    <property type="entry name" value="ATP_GRASP"/>
    <property type="match status" value="1"/>
</dbReference>
<evidence type="ECO:0000256" key="18">
    <source>
        <dbReference type="HAMAP-Rule" id="MF_00047"/>
    </source>
</evidence>
<evidence type="ECO:0000256" key="10">
    <source>
        <dbReference type="ARBA" id="ARBA00022842"/>
    </source>
</evidence>
<evidence type="ECO:0000256" key="5">
    <source>
        <dbReference type="ARBA" id="ARBA00022490"/>
    </source>
</evidence>
<comment type="function">
    <text evidence="18">Cell wall formation.</text>
</comment>
<dbReference type="GO" id="GO:0008763">
    <property type="term" value="F:UDP-N-acetylmuramate-L-alanine ligase activity"/>
    <property type="evidence" value="ECO:0007669"/>
    <property type="project" value="UniProtKB-UniRule"/>
</dbReference>
<comment type="subcellular location">
    <subcellularLocation>
        <location evidence="3 18">Cytoplasm</location>
    </subcellularLocation>
</comment>
<dbReference type="GO" id="GO:0008360">
    <property type="term" value="P:regulation of cell shape"/>
    <property type="evidence" value="ECO:0007669"/>
    <property type="project" value="UniProtKB-KW"/>
</dbReference>
<gene>
    <name evidence="17 21" type="primary">murC</name>
    <name evidence="18" type="synonym">ddl</name>
    <name evidence="21" type="ordered locus">G5S_0127</name>
</gene>
<dbReference type="GO" id="GO:0009252">
    <property type="term" value="P:peptidoglycan biosynthetic process"/>
    <property type="evidence" value="ECO:0007669"/>
    <property type="project" value="UniProtKB-UniRule"/>
</dbReference>
<dbReference type="InterPro" id="IPR005758">
    <property type="entry name" value="UDP-N-AcMur_Ala_ligase_MurC"/>
</dbReference>
<comment type="pathway">
    <text evidence="4 18">Cell wall biogenesis; peptidoglycan biosynthesis.</text>
</comment>
<evidence type="ECO:0000256" key="4">
    <source>
        <dbReference type="ARBA" id="ARBA00004752"/>
    </source>
</evidence>
<dbReference type="Gene3D" id="3.40.1190.10">
    <property type="entry name" value="Mur-like, catalytic domain"/>
    <property type="match status" value="1"/>
</dbReference>
<keyword evidence="19" id="KW-0472">Membrane</keyword>
<evidence type="ECO:0000256" key="2">
    <source>
        <dbReference type="ARBA" id="ARBA00001946"/>
    </source>
</evidence>
<evidence type="ECO:0000259" key="20">
    <source>
        <dbReference type="PROSITE" id="PS50975"/>
    </source>
</evidence>
<dbReference type="Pfam" id="PF02875">
    <property type="entry name" value="Mur_ligase_C"/>
    <property type="match status" value="1"/>
</dbReference>
<dbReference type="SUPFAM" id="SSF56059">
    <property type="entry name" value="Glutathione synthetase ATP-binding domain-like"/>
    <property type="match status" value="1"/>
</dbReference>
<dbReference type="HAMAP" id="MF_00047">
    <property type="entry name" value="Dala_Dala_lig"/>
    <property type="match status" value="1"/>
</dbReference>
<dbReference type="NCBIfam" id="NF011171">
    <property type="entry name" value="PRK14573.1"/>
    <property type="match status" value="1"/>
</dbReference>
<keyword evidence="12 18" id="KW-0573">Peptidoglycan synthesis</keyword>
<keyword evidence="14 18" id="KW-0961">Cell wall biogenesis/degradation</keyword>
<evidence type="ECO:0000256" key="15">
    <source>
        <dbReference type="ARBA" id="ARBA00047614"/>
    </source>
</evidence>
<dbReference type="SUPFAM" id="SSF53244">
    <property type="entry name" value="MurD-like peptide ligases, peptide-binding domain"/>
    <property type="match status" value="1"/>
</dbReference>
<dbReference type="Pfam" id="PF07478">
    <property type="entry name" value="Dala_Dala_lig_C"/>
    <property type="match status" value="1"/>
</dbReference>
<dbReference type="KEGG" id="cpm:G5S_0127"/>
<dbReference type="InterPro" id="IPR011761">
    <property type="entry name" value="ATP-grasp"/>
</dbReference>
<reference evidence="21 22" key="1">
    <citation type="journal article" date="2011" name="J. Bacteriol.">
        <title>Genome sequence of the obligate intracellular animal pathogen Chlamydia pecorum E58.</title>
        <authorList>
            <person name="Mojica S."/>
            <person name="Huot Creasy H."/>
            <person name="Daugherty S."/>
            <person name="Read T.D."/>
            <person name="Kim T."/>
            <person name="Kaltenboeck B."/>
            <person name="Bavoil P."/>
            <person name="Myers G.S."/>
        </authorList>
    </citation>
    <scope>NUCLEOTIDE SEQUENCE [LARGE SCALE GENOMIC DNA]</scope>
    <source>
        <strain evidence="21 22">E58</strain>
    </source>
</reference>
<dbReference type="GO" id="GO:0046872">
    <property type="term" value="F:metal ion binding"/>
    <property type="evidence" value="ECO:0007669"/>
    <property type="project" value="InterPro"/>
</dbReference>
<comment type="cofactor">
    <cofactor evidence="1">
        <name>Mn(2+)</name>
        <dbReference type="ChEBI" id="CHEBI:29035"/>
    </cofactor>
</comment>
<dbReference type="Gene3D" id="3.40.50.720">
    <property type="entry name" value="NAD(P)-binding Rossmann-like Domain"/>
    <property type="match status" value="1"/>
</dbReference>